<evidence type="ECO:0000313" key="3">
    <source>
        <dbReference type="Proteomes" id="UP001219525"/>
    </source>
</evidence>
<dbReference type="EMBL" id="JARJCW010000099">
    <property type="protein sequence ID" value="KAJ7194321.1"/>
    <property type="molecule type" value="Genomic_DNA"/>
</dbReference>
<comment type="caution">
    <text evidence="2">The sequence shown here is derived from an EMBL/GenBank/DDBJ whole genome shotgun (WGS) entry which is preliminary data.</text>
</comment>
<dbReference type="Proteomes" id="UP001219525">
    <property type="component" value="Unassembled WGS sequence"/>
</dbReference>
<dbReference type="AlphaFoldDB" id="A0AAD6Y759"/>
<evidence type="ECO:0000256" key="1">
    <source>
        <dbReference type="SAM" id="MobiDB-lite"/>
    </source>
</evidence>
<gene>
    <name evidence="2" type="ORF">GGX14DRAFT_404775</name>
</gene>
<keyword evidence="3" id="KW-1185">Reference proteome</keyword>
<evidence type="ECO:0000313" key="2">
    <source>
        <dbReference type="EMBL" id="KAJ7194321.1"/>
    </source>
</evidence>
<feature type="region of interest" description="Disordered" evidence="1">
    <location>
        <begin position="227"/>
        <end position="269"/>
    </location>
</feature>
<protein>
    <submittedName>
        <fullName evidence="2">Uncharacterized protein</fullName>
    </submittedName>
</protein>
<sequence length="269" mass="29016">MRDSGCKIASPARDALALIAPIVGYIYVPRAGGLISRKIHTHSMRTDIDSEPRRLRARAPDDRHGAHSSYARADVGVLHSRSGEYASLAEKGTYSTLAAMSAKRSVGPTGSRGRAVGWRASGPAGAAGSQTGRPGEQTMLEAGAMSRQDRNGGQAAGPCLLPDVRGIVRGEAPVKGRVGAPGFRRGKAWHGVPAWQCWRASMQCWRAIFFEEIVARCDKHSGNTVFHQAERERRHPKYGSVTLPNMDERQTETSRACRSGPPGSYAKTE</sequence>
<reference evidence="2" key="1">
    <citation type="submission" date="2023-03" db="EMBL/GenBank/DDBJ databases">
        <title>Massive genome expansion in bonnet fungi (Mycena s.s.) driven by repeated elements and novel gene families across ecological guilds.</title>
        <authorList>
            <consortium name="Lawrence Berkeley National Laboratory"/>
            <person name="Harder C.B."/>
            <person name="Miyauchi S."/>
            <person name="Viragh M."/>
            <person name="Kuo A."/>
            <person name="Thoen E."/>
            <person name="Andreopoulos B."/>
            <person name="Lu D."/>
            <person name="Skrede I."/>
            <person name="Drula E."/>
            <person name="Henrissat B."/>
            <person name="Morin E."/>
            <person name="Kohler A."/>
            <person name="Barry K."/>
            <person name="LaButti K."/>
            <person name="Morin E."/>
            <person name="Salamov A."/>
            <person name="Lipzen A."/>
            <person name="Mereny Z."/>
            <person name="Hegedus B."/>
            <person name="Baldrian P."/>
            <person name="Stursova M."/>
            <person name="Weitz H."/>
            <person name="Taylor A."/>
            <person name="Grigoriev I.V."/>
            <person name="Nagy L.G."/>
            <person name="Martin F."/>
            <person name="Kauserud H."/>
        </authorList>
    </citation>
    <scope>NUCLEOTIDE SEQUENCE</scope>
    <source>
        <strain evidence="2">9144</strain>
    </source>
</reference>
<name>A0AAD6Y759_9AGAR</name>
<proteinExistence type="predicted"/>
<accession>A0AAD6Y759</accession>
<feature type="region of interest" description="Disordered" evidence="1">
    <location>
        <begin position="45"/>
        <end position="68"/>
    </location>
</feature>
<feature type="compositionally biased region" description="Basic and acidic residues" evidence="1">
    <location>
        <begin position="45"/>
        <end position="65"/>
    </location>
</feature>
<organism evidence="2 3">
    <name type="scientific">Mycena pura</name>
    <dbReference type="NCBI Taxonomy" id="153505"/>
    <lineage>
        <taxon>Eukaryota</taxon>
        <taxon>Fungi</taxon>
        <taxon>Dikarya</taxon>
        <taxon>Basidiomycota</taxon>
        <taxon>Agaricomycotina</taxon>
        <taxon>Agaricomycetes</taxon>
        <taxon>Agaricomycetidae</taxon>
        <taxon>Agaricales</taxon>
        <taxon>Marasmiineae</taxon>
        <taxon>Mycenaceae</taxon>
        <taxon>Mycena</taxon>
    </lineage>
</organism>